<dbReference type="VEuPathDB" id="AmoebaDB:NfTy_035880"/>
<dbReference type="GO" id="GO:0048471">
    <property type="term" value="C:perinuclear region of cytoplasm"/>
    <property type="evidence" value="ECO:0007669"/>
    <property type="project" value="TreeGrafter"/>
</dbReference>
<protein>
    <submittedName>
        <fullName evidence="4">Uncharacterized protein</fullName>
    </submittedName>
</protein>
<dbReference type="GO" id="GO:0005634">
    <property type="term" value="C:nucleus"/>
    <property type="evidence" value="ECO:0007669"/>
    <property type="project" value="TreeGrafter"/>
</dbReference>
<evidence type="ECO:0000256" key="2">
    <source>
        <dbReference type="ARBA" id="ARBA00022614"/>
    </source>
</evidence>
<dbReference type="RefSeq" id="XP_044565392.1">
    <property type="nucleotide sequence ID" value="XM_044703762.1"/>
</dbReference>
<sequence>MVQTNCPHLEKLNFISNQIGLDGCEELGKIGALKHLKSLRLDNCEISDEACMHLGNLSNLTTLGLYRNSIGDEGCKFLSNGNLPKLKRLFLSHNKIGNEGCKHLGMNSKNLPELEELTLLHNTINDEGCKYLSELSNLTSLSVGDDCSNDSCMYFTKKLHRLKRVNMSTSTKIDGSGFTRLMTQLSQLTSLDLSKSKVNDDDIASIHLDYFKKIETLKLRYCTHITDQTSQYLIEHAQYFTNLKVLYASEISNEQKMTLRSKFPDLYFDHLPRRVYPFMYFNVHE</sequence>
<dbReference type="AlphaFoldDB" id="A0A6A5C5U2"/>
<reference evidence="4 5" key="1">
    <citation type="journal article" date="2019" name="Sci. Rep.">
        <title>Nanopore sequencing improves the draft genome of the human pathogenic amoeba Naegleria fowleri.</title>
        <authorList>
            <person name="Liechti N."/>
            <person name="Schurch N."/>
            <person name="Bruggmann R."/>
            <person name="Wittwer M."/>
        </authorList>
    </citation>
    <scope>NUCLEOTIDE SEQUENCE [LARGE SCALE GENOMIC DNA]</scope>
    <source>
        <strain evidence="4 5">ATCC 30894</strain>
    </source>
</reference>
<dbReference type="Proteomes" id="UP000444721">
    <property type="component" value="Unassembled WGS sequence"/>
</dbReference>
<organism evidence="4 5">
    <name type="scientific">Naegleria fowleri</name>
    <name type="common">Brain eating amoeba</name>
    <dbReference type="NCBI Taxonomy" id="5763"/>
    <lineage>
        <taxon>Eukaryota</taxon>
        <taxon>Discoba</taxon>
        <taxon>Heterolobosea</taxon>
        <taxon>Tetramitia</taxon>
        <taxon>Eutetramitia</taxon>
        <taxon>Vahlkampfiidae</taxon>
        <taxon>Naegleria</taxon>
    </lineage>
</organism>
<dbReference type="GO" id="GO:0006913">
    <property type="term" value="P:nucleocytoplasmic transport"/>
    <property type="evidence" value="ECO:0007669"/>
    <property type="project" value="TreeGrafter"/>
</dbReference>
<dbReference type="GO" id="GO:0005829">
    <property type="term" value="C:cytosol"/>
    <property type="evidence" value="ECO:0007669"/>
    <property type="project" value="TreeGrafter"/>
</dbReference>
<dbReference type="InterPro" id="IPR006553">
    <property type="entry name" value="Leu-rich_rpt_Cys-con_subtyp"/>
</dbReference>
<dbReference type="SMART" id="SM00368">
    <property type="entry name" value="LRR_RI"/>
    <property type="match status" value="4"/>
</dbReference>
<keyword evidence="5" id="KW-1185">Reference proteome</keyword>
<dbReference type="OMA" id="TINDEGC"/>
<dbReference type="OrthoDB" id="120976at2759"/>
<dbReference type="PANTHER" id="PTHR24113:SF12">
    <property type="entry name" value="RAN GTPASE-ACTIVATING PROTEIN 1"/>
    <property type="match status" value="1"/>
</dbReference>
<keyword evidence="3" id="KW-0677">Repeat</keyword>
<comment type="caution">
    <text evidence="4">The sequence shown here is derived from an EMBL/GenBank/DDBJ whole genome shotgun (WGS) entry which is preliminary data.</text>
</comment>
<dbReference type="GeneID" id="68120377"/>
<evidence type="ECO:0000256" key="3">
    <source>
        <dbReference type="ARBA" id="ARBA00022737"/>
    </source>
</evidence>
<dbReference type="Gene3D" id="3.80.10.10">
    <property type="entry name" value="Ribonuclease Inhibitor"/>
    <property type="match status" value="3"/>
</dbReference>
<dbReference type="PANTHER" id="PTHR24113">
    <property type="entry name" value="RAN GTPASE-ACTIVATING PROTEIN 1"/>
    <property type="match status" value="1"/>
</dbReference>
<dbReference type="Pfam" id="PF13516">
    <property type="entry name" value="LRR_6"/>
    <property type="match status" value="5"/>
</dbReference>
<dbReference type="InterPro" id="IPR032675">
    <property type="entry name" value="LRR_dom_sf"/>
</dbReference>
<dbReference type="InterPro" id="IPR001611">
    <property type="entry name" value="Leu-rich_rpt"/>
</dbReference>
<keyword evidence="2" id="KW-0433">Leucine-rich repeat</keyword>
<dbReference type="EMBL" id="VFQX01000017">
    <property type="protein sequence ID" value="KAF0980679.1"/>
    <property type="molecule type" value="Genomic_DNA"/>
</dbReference>
<dbReference type="SMART" id="SM00367">
    <property type="entry name" value="LRR_CC"/>
    <property type="match status" value="6"/>
</dbReference>
<evidence type="ECO:0000313" key="5">
    <source>
        <dbReference type="Proteomes" id="UP000444721"/>
    </source>
</evidence>
<dbReference type="SUPFAM" id="SSF52047">
    <property type="entry name" value="RNI-like"/>
    <property type="match status" value="1"/>
</dbReference>
<dbReference type="VEuPathDB" id="AmoebaDB:NF0027430"/>
<name>A0A6A5C5U2_NAEFO</name>
<evidence type="ECO:0000313" key="4">
    <source>
        <dbReference type="EMBL" id="KAF0980679.1"/>
    </source>
</evidence>
<dbReference type="GO" id="GO:0031267">
    <property type="term" value="F:small GTPase binding"/>
    <property type="evidence" value="ECO:0007669"/>
    <property type="project" value="TreeGrafter"/>
</dbReference>
<gene>
    <name evidence="4" type="ORF">FDP41_013162</name>
</gene>
<dbReference type="InterPro" id="IPR027038">
    <property type="entry name" value="RanGap"/>
</dbReference>
<dbReference type="VEuPathDB" id="AmoebaDB:FDP41_013162"/>
<keyword evidence="1" id="KW-0343">GTPase activation</keyword>
<evidence type="ECO:0000256" key="1">
    <source>
        <dbReference type="ARBA" id="ARBA00022468"/>
    </source>
</evidence>
<dbReference type="GO" id="GO:0005096">
    <property type="term" value="F:GTPase activator activity"/>
    <property type="evidence" value="ECO:0007669"/>
    <property type="project" value="UniProtKB-KW"/>
</dbReference>
<proteinExistence type="predicted"/>
<accession>A0A6A5C5U2</accession>